<dbReference type="InterPro" id="IPR001045">
    <property type="entry name" value="Spermi_synthase"/>
</dbReference>
<evidence type="ECO:0000313" key="9">
    <source>
        <dbReference type="Proteomes" id="UP000320333"/>
    </source>
</evidence>
<dbReference type="InterPro" id="IPR035246">
    <property type="entry name" value="Spermidine_synt_N"/>
</dbReference>
<feature type="region of interest" description="Disordered" evidence="5">
    <location>
        <begin position="1007"/>
        <end position="1027"/>
    </location>
</feature>
<proteinExistence type="inferred from homology"/>
<evidence type="ECO:0000256" key="5">
    <source>
        <dbReference type="SAM" id="MobiDB-lite"/>
    </source>
</evidence>
<dbReference type="Proteomes" id="UP000320333">
    <property type="component" value="Unassembled WGS sequence"/>
</dbReference>
<dbReference type="HAMAP" id="MF_00198">
    <property type="entry name" value="Spermidine_synth"/>
    <property type="match status" value="1"/>
</dbReference>
<feature type="compositionally biased region" description="Polar residues" evidence="5">
    <location>
        <begin position="1011"/>
        <end position="1020"/>
    </location>
</feature>
<evidence type="ECO:0000256" key="4">
    <source>
        <dbReference type="RuleBase" id="RU003836"/>
    </source>
</evidence>
<dbReference type="Pfam" id="PF00611">
    <property type="entry name" value="FCH"/>
    <property type="match status" value="1"/>
</dbReference>
<dbReference type="GO" id="GO:0008295">
    <property type="term" value="P:spermidine biosynthetic process"/>
    <property type="evidence" value="ECO:0007669"/>
    <property type="project" value="TreeGrafter"/>
</dbReference>
<dbReference type="PANTHER" id="PTHR11558">
    <property type="entry name" value="SPERMIDINE/SPERMINE SYNTHASE"/>
    <property type="match status" value="1"/>
</dbReference>
<dbReference type="FunFam" id="2.30.140.10:FF:000001">
    <property type="entry name" value="SPE3p Spermidine synthase"/>
    <property type="match status" value="1"/>
</dbReference>
<dbReference type="InterPro" id="IPR029063">
    <property type="entry name" value="SAM-dependent_MTases_sf"/>
</dbReference>
<protein>
    <submittedName>
        <fullName evidence="8">Spermidine synthase</fullName>
    </submittedName>
</protein>
<organism evidence="8 9">
    <name type="scientific">Chytriomyces confervae</name>
    <dbReference type="NCBI Taxonomy" id="246404"/>
    <lineage>
        <taxon>Eukaryota</taxon>
        <taxon>Fungi</taxon>
        <taxon>Fungi incertae sedis</taxon>
        <taxon>Chytridiomycota</taxon>
        <taxon>Chytridiomycota incertae sedis</taxon>
        <taxon>Chytridiomycetes</taxon>
        <taxon>Chytridiales</taxon>
        <taxon>Chytriomycetaceae</taxon>
        <taxon>Chytriomyces</taxon>
    </lineage>
</organism>
<comment type="similarity">
    <text evidence="1 4">Belongs to the spermidine/spermine synthase family.</text>
</comment>
<dbReference type="GO" id="GO:0004766">
    <property type="term" value="F:spermidine synthase activity"/>
    <property type="evidence" value="ECO:0007669"/>
    <property type="project" value="TreeGrafter"/>
</dbReference>
<dbReference type="GO" id="GO:0005829">
    <property type="term" value="C:cytosol"/>
    <property type="evidence" value="ECO:0007669"/>
    <property type="project" value="TreeGrafter"/>
</dbReference>
<evidence type="ECO:0000313" key="8">
    <source>
        <dbReference type="EMBL" id="TPX77840.1"/>
    </source>
</evidence>
<dbReference type="PROSITE" id="PS01330">
    <property type="entry name" value="PABS_1"/>
    <property type="match status" value="1"/>
</dbReference>
<feature type="compositionally biased region" description="Acidic residues" evidence="5">
    <location>
        <begin position="932"/>
        <end position="941"/>
    </location>
</feature>
<dbReference type="Pfam" id="PF01564">
    <property type="entry name" value="Spermine_synth"/>
    <property type="match status" value="1"/>
</dbReference>
<dbReference type="InterPro" id="IPR027267">
    <property type="entry name" value="AH/BAR_dom_sf"/>
</dbReference>
<dbReference type="SUPFAM" id="SSF48350">
    <property type="entry name" value="GTPase activation domain, GAP"/>
    <property type="match status" value="1"/>
</dbReference>
<dbReference type="NCBIfam" id="NF002010">
    <property type="entry name" value="PRK00811.1"/>
    <property type="match status" value="1"/>
</dbReference>
<dbReference type="PROSITE" id="PS50238">
    <property type="entry name" value="RHOGAP"/>
    <property type="match status" value="1"/>
</dbReference>
<evidence type="ECO:0000259" key="7">
    <source>
        <dbReference type="PROSITE" id="PS51006"/>
    </source>
</evidence>
<accession>A0A507FQ55</accession>
<dbReference type="GO" id="GO:0015940">
    <property type="term" value="P:pantothenate biosynthetic process"/>
    <property type="evidence" value="ECO:0007669"/>
    <property type="project" value="UniProtKB-ARBA"/>
</dbReference>
<evidence type="ECO:0000256" key="1">
    <source>
        <dbReference type="ARBA" id="ARBA00007867"/>
    </source>
</evidence>
<dbReference type="Pfam" id="PF17284">
    <property type="entry name" value="Spermine_synt_N"/>
    <property type="match status" value="1"/>
</dbReference>
<dbReference type="InterPro" id="IPR000198">
    <property type="entry name" value="RhoGAP_dom"/>
</dbReference>
<feature type="region of interest" description="Disordered" evidence="5">
    <location>
        <begin position="932"/>
        <end position="951"/>
    </location>
</feature>
<dbReference type="PANTHER" id="PTHR11558:SF11">
    <property type="entry name" value="SPERMIDINE SYNTHASE"/>
    <property type="match status" value="1"/>
</dbReference>
<dbReference type="OrthoDB" id="2155291at2759"/>
<name>A0A507FQ55_9FUNG</name>
<dbReference type="InterPro" id="IPR008936">
    <property type="entry name" value="Rho_GTPase_activation_prot"/>
</dbReference>
<dbReference type="NCBIfam" id="TIGR00417">
    <property type="entry name" value="speE"/>
    <property type="match status" value="1"/>
</dbReference>
<dbReference type="InterPro" id="IPR030374">
    <property type="entry name" value="PABS"/>
</dbReference>
<dbReference type="Gene3D" id="1.10.555.10">
    <property type="entry name" value="Rho GTPase activation protein"/>
    <property type="match status" value="1"/>
</dbReference>
<keyword evidence="9" id="KW-1185">Reference proteome</keyword>
<dbReference type="CDD" id="cd02440">
    <property type="entry name" value="AdoMet_MTases"/>
    <property type="match status" value="1"/>
</dbReference>
<evidence type="ECO:0000256" key="2">
    <source>
        <dbReference type="ARBA" id="ARBA00022679"/>
    </source>
</evidence>
<dbReference type="Pfam" id="PF00620">
    <property type="entry name" value="RhoGAP"/>
    <property type="match status" value="1"/>
</dbReference>
<sequence length="1081" mass="118878">MASPLSHPNIVDGWFRETTALWPGQAMSLQVEHILHHEKSLFQDVLVFKSTNHGNVLVLDGVIQATEWDEFAYQEMIAHVPIMAHANPKDVLVIGGGDGGVLREIVKHPEVERVTLVEIDEAVIRVSKLYLPNMSIGFSHPKVTVVVGDGFEYLKKNEGSFDVIITDSSDPVGPADVLFGEGFYALMKKSLKSGGIVCTQGECQWLHLPLIKDVLESSRKMYPTVEYAWASVPTYPCGNMGFILCCNEAGRDLSKPLRQFDLSKDENRYYSAAVHEAAFHAFEEVFWGPSNDPLLGVKKLHDNYQYGVSELEEILNLVQQRMMTEEYYANRLQELASVRVANNAKNDARQRDESNSMLHQVLVTMRQEATIISSTHRHMHDTLSRTYSSLKRFLDDHRKLSQTRKDAIDSSAKRFDAVRTDANDKRKDAAAKWAKAREADAVYKQGLLNATTLAPAGSMDVLVNFGEQEFTVVEFNNLVSNMERDIPKIDVKSILGTYKAVVAGSAILKYLTTVGTQHRSSLQSVDSATAFLSALISQNFLKSIALRNSNKLSISDQQYQWKKTSLDNEPAHTKTRRDAERAEMDYRNAVRIAEDARASLESSCVEHMRAIQVALLERLSLARTVISSYIDSEQSCISPISQSVERFNVLLEMFSAERQVQAMAERDRTGNARLQPIVYSPSTSKIVVESKFVRNVVFGVSLEALAAREGRRVPGILRKCLKALVKGMCRDGSGVSGRKDEFASWMDSSMYSTSVQSWRVELNSSGKALTLGAISARPMGDVIGLLKLWLQQLPGSVCNNEIYEPLKLLYLSKSDEFAGMRSGSIKSLLTTLSPAHYNCLFALVSHWQKLFEETGTSKDDAKVAELSQVMGHLLLRPRVETQVTAHDKHPSRFLRDLLTHDLSDLFGPGMTPSGGSSHSLELAGEDLDADLDDDEAEDASDDLLGSGEKITMVDATPTSDAALGAGMNHRASAASIASLTGGLGSTAADASLVAGGDASRASISGSLLSSNAQPRDSLSGSDAAAPRSSMMGSLLSSAKSDEDLFLEAEAEGLEDIEFNEADLRDLELEVDQILLENPDLM</sequence>
<dbReference type="PROSITE" id="PS51006">
    <property type="entry name" value="PABS_2"/>
    <property type="match status" value="1"/>
</dbReference>
<dbReference type="GO" id="GO:0007165">
    <property type="term" value="P:signal transduction"/>
    <property type="evidence" value="ECO:0007669"/>
    <property type="project" value="InterPro"/>
</dbReference>
<feature type="active site" description="Proton acceptor" evidence="3">
    <location>
        <position position="167"/>
    </location>
</feature>
<dbReference type="FunFam" id="3.40.50.150:FF:000013">
    <property type="entry name" value="Spermidine synthase"/>
    <property type="match status" value="1"/>
</dbReference>
<dbReference type="SMART" id="SM00324">
    <property type="entry name" value="RhoGAP"/>
    <property type="match status" value="1"/>
</dbReference>
<evidence type="ECO:0000256" key="3">
    <source>
        <dbReference type="PROSITE-ProRule" id="PRU00354"/>
    </source>
</evidence>
<evidence type="ECO:0000259" key="6">
    <source>
        <dbReference type="PROSITE" id="PS50238"/>
    </source>
</evidence>
<dbReference type="InterPro" id="IPR001060">
    <property type="entry name" value="FCH_dom"/>
</dbReference>
<dbReference type="EMBL" id="QEAP01000013">
    <property type="protein sequence ID" value="TPX77840.1"/>
    <property type="molecule type" value="Genomic_DNA"/>
</dbReference>
<keyword evidence="3" id="KW-0620">Polyamine biosynthesis</keyword>
<feature type="domain" description="PABS" evidence="7">
    <location>
        <begin position="12"/>
        <end position="247"/>
    </location>
</feature>
<comment type="caution">
    <text evidence="8">The sequence shown here is derived from an EMBL/GenBank/DDBJ whole genome shotgun (WGS) entry which is preliminary data.</text>
</comment>
<dbReference type="InterPro" id="IPR037163">
    <property type="entry name" value="Spermidine_synt_N_sf"/>
</dbReference>
<dbReference type="Gene3D" id="3.40.50.150">
    <property type="entry name" value="Vaccinia Virus protein VP39"/>
    <property type="match status" value="1"/>
</dbReference>
<gene>
    <name evidence="8" type="primary">SPE3</name>
    <name evidence="8" type="ORF">CcCBS67573_g00857</name>
</gene>
<dbReference type="InterPro" id="IPR030373">
    <property type="entry name" value="PABS_CS"/>
</dbReference>
<dbReference type="Gene3D" id="1.20.1270.60">
    <property type="entry name" value="Arfaptin homology (AH) domain/BAR domain"/>
    <property type="match status" value="1"/>
</dbReference>
<dbReference type="SUPFAM" id="SSF53335">
    <property type="entry name" value="S-adenosyl-L-methionine-dependent methyltransferases"/>
    <property type="match status" value="1"/>
</dbReference>
<dbReference type="Gene3D" id="2.30.140.10">
    <property type="entry name" value="Spermidine synthase, tetramerisation domain"/>
    <property type="match status" value="1"/>
</dbReference>
<reference evidence="8 9" key="1">
    <citation type="journal article" date="2019" name="Sci. Rep.">
        <title>Comparative genomics of chytrid fungi reveal insights into the obligate biotrophic and pathogenic lifestyle of Synchytrium endobioticum.</title>
        <authorList>
            <person name="van de Vossenberg B.T.L.H."/>
            <person name="Warris S."/>
            <person name="Nguyen H.D.T."/>
            <person name="van Gent-Pelzer M.P.E."/>
            <person name="Joly D.L."/>
            <person name="van de Geest H.C."/>
            <person name="Bonants P.J.M."/>
            <person name="Smith D.S."/>
            <person name="Levesque C.A."/>
            <person name="van der Lee T.A.J."/>
        </authorList>
    </citation>
    <scope>NUCLEOTIDE SEQUENCE [LARGE SCALE GENOMIC DNA]</scope>
    <source>
        <strain evidence="8 9">CBS 675.73</strain>
    </source>
</reference>
<feature type="domain" description="Rho-GAP" evidence="6">
    <location>
        <begin position="700"/>
        <end position="906"/>
    </location>
</feature>
<dbReference type="STRING" id="246404.A0A507FQ55"/>
<dbReference type="SUPFAM" id="SSF103657">
    <property type="entry name" value="BAR/IMD domain-like"/>
    <property type="match status" value="1"/>
</dbReference>
<keyword evidence="2 3" id="KW-0808">Transferase</keyword>
<dbReference type="AlphaFoldDB" id="A0A507FQ55"/>